<sequence>MVIHTCDRCVIQPLPAPLVPPIIQSPKNQENDPKTGPSSSIQANKEEQTGPSEVIQGKFIDRHARKPRKHMKTWGARLRRRWFEVTGKELDLLLNLKECQRLHHELLQADDEAFEENIPQEVDLERLSNKNLQNTLKKKEQIKSAIAVKCIYYKKEKDLPYIIISEKWHRGEMRALLSENYIDKHLTSSGGEIDKKIEEYLENGSNWILVRIDIFYIEIEEMNPNIFINIWEWKEETATPKPVIASKNIYIPNSCKIENCKHNNPNKCQEKRTHVIHFMALTNITKSEEEKCFQSFSSENTLVHHQEHCFGLGEATQRVDLPVKGVNDFEQFKNYSRMINASCVIIADFEAGNKKPGLINGGKTRIISEQYANSFCYLVHWIDTGDHKRIVTEEDKKKFAEADTCWICKGKFTIDTEEIERLKSKKATKAIASEKAKADKVWDHCHITGKFRGSAHRDCNLKLQIEPWKTPIPVVFHNFRGYDSHLVCESVGRSVNAHQIKQFMNNSLANLTKNLGDNHPITSQHFKDFTPGQISLATRKGIYCYDYINSQDRFLETELPPIHKFTTTLKGKISQEDYHHAQKTCIKYYELDPSHYVSAPSLSWDAMLKKTGVKIELFTDMSMHDFIEKAKRGGISKACKRYFKANNPKMGQAFNPSKSTSWISYVDANNLYGWAMTVKNIAVGKDWLSPYNEELVNNLDGGRFSKTEKLVPHLGLRKDYVIHYLELQYYVKLGIIIDEVSEILSFDQTNWLAPYIAFNTEKRQGAKNAFEKDFFKLMNNSVYGKTMENVRKYQDVKLMKLNDEQDEKAFWKKVSSPRFKYGRPIGDTLVGAHMGKASVTLNKPIIVGASVLGLSKLHMYRFWYGYVKERYGDNAQLGYMDTDSFIFQVETEDIYKDMAEHPDLFDLNDTKTIGLFKDETPGNVITESFHIRAKSYHYVLADKSTRSKHKGISKKGMEEMATDTYMPSLEGSLLDDPIDKSSLSEQEAMRADADPMTLVYRDCLFGKEVFHAKNVGFRSKDHILSLVESEKKALCPIDTKRWILSDGITTLPYFHWRIMFYKNMVKADIPHEQAEKRAMRAKLPEKYLNECVSHISSLQA</sequence>
<dbReference type="Proteomes" id="UP000247702">
    <property type="component" value="Unassembled WGS sequence"/>
</dbReference>
<evidence type="ECO:0000313" key="3">
    <source>
        <dbReference type="Proteomes" id="UP000247702"/>
    </source>
</evidence>
<evidence type="ECO:0000313" key="2">
    <source>
        <dbReference type="EMBL" id="GBB96471.1"/>
    </source>
</evidence>
<dbReference type="Gene3D" id="3.90.1600.10">
    <property type="entry name" value="Palm domain of DNA polymerase"/>
    <property type="match status" value="1"/>
</dbReference>
<dbReference type="InterPro" id="IPR038563">
    <property type="entry name" value="Endonuclease_7_sf"/>
</dbReference>
<dbReference type="Gene3D" id="3.40.1800.10">
    <property type="entry name" value="His-Me finger endonucleases"/>
    <property type="match status" value="1"/>
</dbReference>
<dbReference type="InterPro" id="IPR023211">
    <property type="entry name" value="DNA_pol_palm_dom_sf"/>
</dbReference>
<feature type="region of interest" description="Disordered" evidence="1">
    <location>
        <begin position="21"/>
        <end position="52"/>
    </location>
</feature>
<dbReference type="InterPro" id="IPR043502">
    <property type="entry name" value="DNA/RNA_pol_sf"/>
</dbReference>
<comment type="caution">
    <text evidence="2">The sequence shown here is derived from an EMBL/GenBank/DDBJ whole genome shotgun (WGS) entry which is preliminary data.</text>
</comment>
<keyword evidence="3" id="KW-1185">Reference proteome</keyword>
<dbReference type="EMBL" id="BEXD01001959">
    <property type="protein sequence ID" value="GBB96471.1"/>
    <property type="molecule type" value="Genomic_DNA"/>
</dbReference>
<evidence type="ECO:0000256" key="1">
    <source>
        <dbReference type="SAM" id="MobiDB-lite"/>
    </source>
</evidence>
<protein>
    <recommendedName>
        <fullName evidence="4">DNA-directed DNA polymerase</fullName>
    </recommendedName>
</protein>
<evidence type="ECO:0008006" key="4">
    <source>
        <dbReference type="Google" id="ProtNLM"/>
    </source>
</evidence>
<reference evidence="2 3" key="1">
    <citation type="submission" date="2017-11" db="EMBL/GenBank/DDBJ databases">
        <title>The genome of Rhizophagus clarus HR1 reveals common genetic basis of auxotrophy among arbuscular mycorrhizal fungi.</title>
        <authorList>
            <person name="Kobayashi Y."/>
        </authorList>
    </citation>
    <scope>NUCLEOTIDE SEQUENCE [LARGE SCALE GENOMIC DNA]</scope>
    <source>
        <strain evidence="2 3">HR1</strain>
    </source>
</reference>
<gene>
    <name evidence="2" type="ORF">RclHR1_27610002</name>
</gene>
<proteinExistence type="predicted"/>
<dbReference type="SUPFAM" id="SSF56672">
    <property type="entry name" value="DNA/RNA polymerases"/>
    <property type="match status" value="1"/>
</dbReference>
<accession>A0A2Z6RHU4</accession>
<dbReference type="PANTHER" id="PTHR31511">
    <property type="entry name" value="PROTEIN CBG23764"/>
    <property type="match status" value="1"/>
</dbReference>
<name>A0A2Z6RHU4_9GLOM</name>
<dbReference type="AlphaFoldDB" id="A0A2Z6RHU4"/>
<organism evidence="2 3">
    <name type="scientific">Rhizophagus clarus</name>
    <dbReference type="NCBI Taxonomy" id="94130"/>
    <lineage>
        <taxon>Eukaryota</taxon>
        <taxon>Fungi</taxon>
        <taxon>Fungi incertae sedis</taxon>
        <taxon>Mucoromycota</taxon>
        <taxon>Glomeromycotina</taxon>
        <taxon>Glomeromycetes</taxon>
        <taxon>Glomerales</taxon>
        <taxon>Glomeraceae</taxon>
        <taxon>Rhizophagus</taxon>
    </lineage>
</organism>
<dbReference type="PANTHER" id="PTHR31511:SF12">
    <property type="entry name" value="RHO TERMINATION FACTOR N-TERMINAL DOMAIN-CONTAINING PROTEIN"/>
    <property type="match status" value="1"/>
</dbReference>